<evidence type="ECO:0000256" key="1">
    <source>
        <dbReference type="SAM" id="MobiDB-lite"/>
    </source>
</evidence>
<dbReference type="InterPro" id="IPR029025">
    <property type="entry name" value="T3SS_substrate_exporter_C"/>
</dbReference>
<reference evidence="2 3" key="1">
    <citation type="journal article" date="2020" name="mSystems">
        <title>Defining Genomic and Predicted Metabolic Features of the Acetobacterium Genus.</title>
        <authorList>
            <person name="Ross D.E."/>
            <person name="Marshall C.W."/>
            <person name="Gulliver D."/>
            <person name="May H.D."/>
            <person name="Norman R.S."/>
        </authorList>
    </citation>
    <scope>NUCLEOTIDE SEQUENCE [LARGE SCALE GENOMIC DNA]</scope>
    <source>
        <strain evidence="2 3">DSM 4132</strain>
    </source>
</reference>
<feature type="region of interest" description="Disordered" evidence="1">
    <location>
        <begin position="1"/>
        <end position="37"/>
    </location>
</feature>
<dbReference type="SUPFAM" id="SSF160544">
    <property type="entry name" value="EscU C-terminal domain-like"/>
    <property type="match status" value="1"/>
</dbReference>
<dbReference type="Gene3D" id="3.40.1690.10">
    <property type="entry name" value="secretion proteins EscU"/>
    <property type="match status" value="1"/>
</dbReference>
<name>A0ABR6Z056_9FIRM</name>
<evidence type="ECO:0000313" key="2">
    <source>
        <dbReference type="EMBL" id="MBC3900849.1"/>
    </source>
</evidence>
<feature type="compositionally biased region" description="Polar residues" evidence="1">
    <location>
        <begin position="18"/>
        <end position="29"/>
    </location>
</feature>
<comment type="caution">
    <text evidence="2">The sequence shown here is derived from an EMBL/GenBank/DDBJ whole genome shotgun (WGS) entry which is preliminary data.</text>
</comment>
<dbReference type="InterPro" id="IPR006135">
    <property type="entry name" value="T3SS_substrate_exporter"/>
</dbReference>
<gene>
    <name evidence="2" type="ORF">GH811_14635</name>
</gene>
<proteinExistence type="predicted"/>
<dbReference type="PANTHER" id="PTHR30531:SF12">
    <property type="entry name" value="FLAGELLAR BIOSYNTHETIC PROTEIN FLHB"/>
    <property type="match status" value="1"/>
</dbReference>
<protein>
    <submittedName>
        <fullName evidence="2">Uncharacterized protein</fullName>
    </submittedName>
</protein>
<evidence type="ECO:0000313" key="3">
    <source>
        <dbReference type="Proteomes" id="UP000622405"/>
    </source>
</evidence>
<dbReference type="Pfam" id="PF01312">
    <property type="entry name" value="Bac_export_2"/>
    <property type="match status" value="1"/>
</dbReference>
<dbReference type="RefSeq" id="WP_186894985.1">
    <property type="nucleotide sequence ID" value="NZ_WJBE01000016.1"/>
</dbReference>
<sequence>MSPSKDKKSIKKAVHIQDGQTNNKSGNESPESDKPLKVTALRYDPEKNNSPVIVAAGTGFVAQNILNVAEQNGIPIYHDDSAATLLSKLQMGQEIPPELFQIVVNIYVSLLNLAEGNDVGDRLF</sequence>
<accession>A0ABR6Z056</accession>
<dbReference type="Proteomes" id="UP000622405">
    <property type="component" value="Unassembled WGS sequence"/>
</dbReference>
<keyword evidence="3" id="KW-1185">Reference proteome</keyword>
<dbReference type="PANTHER" id="PTHR30531">
    <property type="entry name" value="FLAGELLAR BIOSYNTHETIC PROTEIN FLHB"/>
    <property type="match status" value="1"/>
</dbReference>
<organism evidence="2 3">
    <name type="scientific">Acetobacterium malicum</name>
    <dbReference type="NCBI Taxonomy" id="52692"/>
    <lineage>
        <taxon>Bacteria</taxon>
        <taxon>Bacillati</taxon>
        <taxon>Bacillota</taxon>
        <taxon>Clostridia</taxon>
        <taxon>Eubacteriales</taxon>
        <taxon>Eubacteriaceae</taxon>
        <taxon>Acetobacterium</taxon>
    </lineage>
</organism>
<dbReference type="EMBL" id="WJBE01000016">
    <property type="protein sequence ID" value="MBC3900849.1"/>
    <property type="molecule type" value="Genomic_DNA"/>
</dbReference>